<dbReference type="InterPro" id="IPR008258">
    <property type="entry name" value="Transglycosylase_SLT_dom_1"/>
</dbReference>
<dbReference type="GO" id="GO:0000270">
    <property type="term" value="P:peptidoglycan metabolic process"/>
    <property type="evidence" value="ECO:0007669"/>
    <property type="project" value="InterPro"/>
</dbReference>
<dbReference type="PANTHER" id="PTHR37423:SF2">
    <property type="entry name" value="MEMBRANE-BOUND LYTIC MUREIN TRANSGLYCOSYLASE C"/>
    <property type="match status" value="1"/>
</dbReference>
<protein>
    <submittedName>
        <fullName evidence="5">Membrane-bound lytic murein transglycosylase C</fullName>
    </submittedName>
</protein>
<dbReference type="SUPFAM" id="SSF53955">
    <property type="entry name" value="Lysozyme-like"/>
    <property type="match status" value="1"/>
</dbReference>
<dbReference type="Proteomes" id="UP000462435">
    <property type="component" value="Unassembled WGS sequence"/>
</dbReference>
<evidence type="ECO:0000259" key="4">
    <source>
        <dbReference type="Pfam" id="PF01464"/>
    </source>
</evidence>
<feature type="signal peptide" evidence="3">
    <location>
        <begin position="1"/>
        <end position="31"/>
    </location>
</feature>
<dbReference type="PROSITE" id="PS00922">
    <property type="entry name" value="TRANSGLYCOSYLASE"/>
    <property type="match status" value="1"/>
</dbReference>
<gene>
    <name evidence="5" type="primary">mltC</name>
    <name evidence="5" type="ORF">GAK35_03297</name>
</gene>
<evidence type="ECO:0000256" key="3">
    <source>
        <dbReference type="SAM" id="SignalP"/>
    </source>
</evidence>
<reference evidence="6" key="1">
    <citation type="journal article" date="2020" name="MBio">
        <title>Horizontal gene transfer to a defensive symbiont with a reduced genome amongst a multipartite beetle microbiome.</title>
        <authorList>
            <person name="Waterworth S.C."/>
            <person name="Florez L.V."/>
            <person name="Rees E.R."/>
            <person name="Hertweck C."/>
            <person name="Kaltenpoth M."/>
            <person name="Kwan J.C."/>
        </authorList>
    </citation>
    <scope>NUCLEOTIDE SEQUENCE [LARGE SCALE GENOMIC DNA]</scope>
</reference>
<comment type="caution">
    <text evidence="5">The sequence shown here is derived from an EMBL/GenBank/DDBJ whole genome shotgun (WGS) entry which is preliminary data.</text>
</comment>
<evidence type="ECO:0000313" key="6">
    <source>
        <dbReference type="Proteomes" id="UP000462435"/>
    </source>
</evidence>
<proteinExistence type="inferred from homology"/>
<organism evidence="5 6">
    <name type="scientific">Herbaspirillum frisingense</name>
    <dbReference type="NCBI Taxonomy" id="92645"/>
    <lineage>
        <taxon>Bacteria</taxon>
        <taxon>Pseudomonadati</taxon>
        <taxon>Pseudomonadota</taxon>
        <taxon>Betaproteobacteria</taxon>
        <taxon>Burkholderiales</taxon>
        <taxon>Oxalobacteraceae</taxon>
        <taxon>Herbaspirillum</taxon>
    </lineage>
</organism>
<dbReference type="GO" id="GO:0016020">
    <property type="term" value="C:membrane"/>
    <property type="evidence" value="ECO:0007669"/>
    <property type="project" value="InterPro"/>
</dbReference>
<dbReference type="PANTHER" id="PTHR37423">
    <property type="entry name" value="SOLUBLE LYTIC MUREIN TRANSGLYCOSYLASE-RELATED"/>
    <property type="match status" value="1"/>
</dbReference>
<name>A0A7V8FUH8_9BURK</name>
<dbReference type="InterPro" id="IPR023346">
    <property type="entry name" value="Lysozyme-like_dom_sf"/>
</dbReference>
<dbReference type="Pfam" id="PF01464">
    <property type="entry name" value="SLT"/>
    <property type="match status" value="1"/>
</dbReference>
<comment type="similarity">
    <text evidence="1">Belongs to the transglycosylase Slt family.</text>
</comment>
<feature type="domain" description="Transglycosylase SLT" evidence="4">
    <location>
        <begin position="138"/>
        <end position="243"/>
    </location>
</feature>
<dbReference type="GO" id="GO:0008933">
    <property type="term" value="F:peptidoglycan lytic transglycosylase activity"/>
    <property type="evidence" value="ECO:0007669"/>
    <property type="project" value="InterPro"/>
</dbReference>
<evidence type="ECO:0000256" key="2">
    <source>
        <dbReference type="SAM" id="MobiDB-lite"/>
    </source>
</evidence>
<evidence type="ECO:0000256" key="1">
    <source>
        <dbReference type="ARBA" id="ARBA00007734"/>
    </source>
</evidence>
<feature type="chain" id="PRO_5030976065" evidence="3">
    <location>
        <begin position="32"/>
        <end position="319"/>
    </location>
</feature>
<keyword evidence="3" id="KW-0732">Signal</keyword>
<feature type="compositionally biased region" description="Low complexity" evidence="2">
    <location>
        <begin position="300"/>
        <end position="319"/>
    </location>
</feature>
<dbReference type="AlphaFoldDB" id="A0A7V8FUH8"/>
<dbReference type="InterPro" id="IPR000189">
    <property type="entry name" value="Transglyc_AS"/>
</dbReference>
<evidence type="ECO:0000313" key="5">
    <source>
        <dbReference type="EMBL" id="KAF1041456.1"/>
    </source>
</evidence>
<sequence length="319" mass="33793">MPGPAPRCTLRMLTGALLGAGVLLWVPPASAQRAIQYTDADGRIHTHAENDSGTSAGPATAAGATIGTGARSIIYRYTDADGVVHIYAEKLENPDRVMASSAATLNHPGSKEVVAADPPFVRTMMAHPDARKYDALLGQAADEFGLDAALLKAVMTAESGFNARAVSNKGAVGLMQILPETAERYGLQGDRRKTLHQKLTDPKINIRLAARYLRDLMAMFPQHAELAIASYNAGEGAVQKYGNKIPPYPETQGYVRLVSRFYQLYRPTGPVNVAADRAGTAATARLKVTLPPRTPPAPSPDAASPARQAAAGAPTPFND</sequence>
<dbReference type="EMBL" id="WNDX01000120">
    <property type="protein sequence ID" value="KAF1041456.1"/>
    <property type="molecule type" value="Genomic_DNA"/>
</dbReference>
<accession>A0A7V8FUH8</accession>
<dbReference type="Gene3D" id="1.10.530.10">
    <property type="match status" value="1"/>
</dbReference>
<feature type="region of interest" description="Disordered" evidence="2">
    <location>
        <begin position="286"/>
        <end position="319"/>
    </location>
</feature>
<dbReference type="CDD" id="cd13401">
    <property type="entry name" value="Slt70-like"/>
    <property type="match status" value="1"/>
</dbReference>